<dbReference type="AlphaFoldDB" id="A0A0C2VF20"/>
<keyword evidence="4" id="KW-1185">Reference proteome</keyword>
<dbReference type="InterPro" id="IPR049293">
    <property type="entry name" value="DUF6843"/>
</dbReference>
<evidence type="ECO:0000313" key="3">
    <source>
        <dbReference type="EMBL" id="KIL43116.1"/>
    </source>
</evidence>
<sequence length="142" mass="15985">MKRILNKMAILIVTSFLVFALYLLYKPDETGAVIYVLPEGFDKCVSIDYDVRHADPLVLDDDGAVIYNIPMDGEFKTSSSSDFGHIGIHQIFMQFQNKNGRKSELVDVTISSHSSYSYGEGGTNLEESGWISFNSIKQDCEW</sequence>
<dbReference type="Proteomes" id="UP000031972">
    <property type="component" value="Unassembled WGS sequence"/>
</dbReference>
<feature type="transmembrane region" description="Helical" evidence="1">
    <location>
        <begin position="7"/>
        <end position="25"/>
    </location>
</feature>
<gene>
    <name evidence="3" type="ORF">KR50_35190</name>
</gene>
<evidence type="ECO:0000259" key="2">
    <source>
        <dbReference type="Pfam" id="PF20862"/>
    </source>
</evidence>
<reference evidence="3 4" key="1">
    <citation type="submission" date="2015-01" db="EMBL/GenBank/DDBJ databases">
        <title>Jeotgalibacillus campisalis genome sequencing.</title>
        <authorList>
            <person name="Goh K.M."/>
            <person name="Chan K.-G."/>
            <person name="Yaakop A.S."/>
            <person name="Ee R."/>
            <person name="Gan H.M."/>
            <person name="Chan C.S."/>
        </authorList>
    </citation>
    <scope>NUCLEOTIDE SEQUENCE [LARGE SCALE GENOMIC DNA]</scope>
    <source>
        <strain evidence="3 4">SF-57</strain>
    </source>
</reference>
<dbReference type="EMBL" id="JXRR01000022">
    <property type="protein sequence ID" value="KIL43116.1"/>
    <property type="molecule type" value="Genomic_DNA"/>
</dbReference>
<dbReference type="OrthoDB" id="68404at2"/>
<organism evidence="3 4">
    <name type="scientific">Jeotgalibacillus campisalis</name>
    <dbReference type="NCBI Taxonomy" id="220754"/>
    <lineage>
        <taxon>Bacteria</taxon>
        <taxon>Bacillati</taxon>
        <taxon>Bacillota</taxon>
        <taxon>Bacilli</taxon>
        <taxon>Bacillales</taxon>
        <taxon>Caryophanaceae</taxon>
        <taxon>Jeotgalibacillus</taxon>
    </lineage>
</organism>
<protein>
    <recommendedName>
        <fullName evidence="2">DUF6843 domain-containing protein</fullName>
    </recommendedName>
</protein>
<keyword evidence="1" id="KW-1133">Transmembrane helix</keyword>
<accession>A0A0C2VF20</accession>
<dbReference type="PATRIC" id="fig|220754.4.peg.3532"/>
<dbReference type="RefSeq" id="WP_041061406.1">
    <property type="nucleotide sequence ID" value="NZ_JXRR01000022.1"/>
</dbReference>
<keyword evidence="1" id="KW-0812">Transmembrane</keyword>
<dbReference type="Pfam" id="PF20862">
    <property type="entry name" value="DUF6843"/>
    <property type="match status" value="1"/>
</dbReference>
<comment type="caution">
    <text evidence="3">The sequence shown here is derived from an EMBL/GenBank/DDBJ whole genome shotgun (WGS) entry which is preliminary data.</text>
</comment>
<evidence type="ECO:0000313" key="4">
    <source>
        <dbReference type="Proteomes" id="UP000031972"/>
    </source>
</evidence>
<name>A0A0C2VF20_9BACL</name>
<keyword evidence="1" id="KW-0472">Membrane</keyword>
<evidence type="ECO:0000256" key="1">
    <source>
        <dbReference type="SAM" id="Phobius"/>
    </source>
</evidence>
<feature type="domain" description="DUF6843" evidence="2">
    <location>
        <begin position="33"/>
        <end position="130"/>
    </location>
</feature>
<proteinExistence type="predicted"/>